<name>A0A7S1QQU1_ALECA</name>
<sequence>MSPLPQYSSYKARAWGVPKDDGMFYNAFDEGRDVMQQRGQSGVTMIEVQLGTELLNTLCGRSRRRLRDIQSSCQVVMKLDRVRGTLRICGPSAAIEAAQRQLASLGGPRKLVPAAVWAELFRTRTLLSSSEAIVMQLQELSGCRIHIERSRHEVRIFGPQDGIVVAEKLLEELEKRCAQKVLPAHDPASLDVDVLQKISEELGVAVQLEEAEVVVMGLADRVPIAVREISKYMEDSEFYQLQLSSQDHKELAAAWPTFTAADLEALASHSKGRGFGSASSSSSDIAPMPGVAPRAPAVQPQPQPQPPSMRDHRQGQMPRVPPYVRSPPPTSGGWRMNQQACHHDAPEPCICPTCGVGRFCHYCGQQTWVYVFGSGSSRDSESNCGGMGRFDQLSDGGSVRSGYEACTRAPAPAPPPHTHAEDEHVGGMWIGMPAATGPAHMSAAEAAGEALPARSSFSASHHMVGMSPGGVIMGGMVPMCFPIGMAPDQTAQMPWVGNVPMVAQGYPDAGVNGNQMTRHIYMVPAYSPPTDDHQLPYC</sequence>
<accession>A0A7S1QQU1</accession>
<evidence type="ECO:0000256" key="1">
    <source>
        <dbReference type="SAM" id="MobiDB-lite"/>
    </source>
</evidence>
<feature type="region of interest" description="Disordered" evidence="1">
    <location>
        <begin position="401"/>
        <end position="421"/>
    </location>
</feature>
<reference evidence="2" key="1">
    <citation type="submission" date="2021-01" db="EMBL/GenBank/DDBJ databases">
        <authorList>
            <person name="Corre E."/>
            <person name="Pelletier E."/>
            <person name="Niang G."/>
            <person name="Scheremetjew M."/>
            <person name="Finn R."/>
            <person name="Kale V."/>
            <person name="Holt S."/>
            <person name="Cochrane G."/>
            <person name="Meng A."/>
            <person name="Brown T."/>
            <person name="Cohen L."/>
        </authorList>
    </citation>
    <scope>NUCLEOTIDE SEQUENCE</scope>
    <source>
        <strain evidence="2">OF101</strain>
    </source>
</reference>
<dbReference type="AlphaFoldDB" id="A0A7S1QQU1"/>
<feature type="compositionally biased region" description="Pro residues" evidence="1">
    <location>
        <begin position="319"/>
        <end position="330"/>
    </location>
</feature>
<evidence type="ECO:0000313" key="2">
    <source>
        <dbReference type="EMBL" id="CAD9145364.1"/>
    </source>
</evidence>
<organism evidence="2">
    <name type="scientific">Alexandrium catenella</name>
    <name type="common">Red tide dinoflagellate</name>
    <name type="synonym">Gonyaulax catenella</name>
    <dbReference type="NCBI Taxonomy" id="2925"/>
    <lineage>
        <taxon>Eukaryota</taxon>
        <taxon>Sar</taxon>
        <taxon>Alveolata</taxon>
        <taxon>Dinophyceae</taxon>
        <taxon>Gonyaulacales</taxon>
        <taxon>Pyrocystaceae</taxon>
        <taxon>Alexandrium</taxon>
    </lineage>
</organism>
<feature type="compositionally biased region" description="Low complexity" evidence="1">
    <location>
        <begin position="276"/>
        <end position="298"/>
    </location>
</feature>
<dbReference type="InterPro" id="IPR036612">
    <property type="entry name" value="KH_dom_type_1_sf"/>
</dbReference>
<dbReference type="EMBL" id="HBGE01048158">
    <property type="protein sequence ID" value="CAD9145364.1"/>
    <property type="molecule type" value="Transcribed_RNA"/>
</dbReference>
<dbReference type="GO" id="GO:0003723">
    <property type="term" value="F:RNA binding"/>
    <property type="evidence" value="ECO:0007669"/>
    <property type="project" value="InterPro"/>
</dbReference>
<dbReference type="CDD" id="cd00105">
    <property type="entry name" value="KH-I"/>
    <property type="match status" value="1"/>
</dbReference>
<dbReference type="SUPFAM" id="SSF54791">
    <property type="entry name" value="Eukaryotic type KH-domain (KH-domain type I)"/>
    <property type="match status" value="1"/>
</dbReference>
<proteinExistence type="predicted"/>
<gene>
    <name evidence="2" type="ORF">ACAT0790_LOCUS29047</name>
</gene>
<feature type="region of interest" description="Disordered" evidence="1">
    <location>
        <begin position="270"/>
        <end position="339"/>
    </location>
</feature>
<protein>
    <recommendedName>
        <fullName evidence="3">K Homology domain-containing protein</fullName>
    </recommendedName>
</protein>
<evidence type="ECO:0008006" key="3">
    <source>
        <dbReference type="Google" id="ProtNLM"/>
    </source>
</evidence>